<proteinExistence type="predicted"/>
<keyword evidence="2" id="KW-1185">Reference proteome</keyword>
<protein>
    <submittedName>
        <fullName evidence="1">Uncharacterized protein</fullName>
    </submittedName>
</protein>
<reference evidence="1" key="1">
    <citation type="submission" date="2022-03" db="EMBL/GenBank/DDBJ databases">
        <authorList>
            <person name="Sayadi A."/>
        </authorList>
    </citation>
    <scope>NUCLEOTIDE SEQUENCE</scope>
</reference>
<organism evidence="1 2">
    <name type="scientific">Acanthoscelides obtectus</name>
    <name type="common">Bean weevil</name>
    <name type="synonym">Bruchus obtectus</name>
    <dbReference type="NCBI Taxonomy" id="200917"/>
    <lineage>
        <taxon>Eukaryota</taxon>
        <taxon>Metazoa</taxon>
        <taxon>Ecdysozoa</taxon>
        <taxon>Arthropoda</taxon>
        <taxon>Hexapoda</taxon>
        <taxon>Insecta</taxon>
        <taxon>Pterygota</taxon>
        <taxon>Neoptera</taxon>
        <taxon>Endopterygota</taxon>
        <taxon>Coleoptera</taxon>
        <taxon>Polyphaga</taxon>
        <taxon>Cucujiformia</taxon>
        <taxon>Chrysomeloidea</taxon>
        <taxon>Chrysomelidae</taxon>
        <taxon>Bruchinae</taxon>
        <taxon>Bruchini</taxon>
        <taxon>Acanthoscelides</taxon>
    </lineage>
</organism>
<sequence>MNIGGEEREITSL</sequence>
<accession>A0A9P0KRV7</accession>
<name>A0A9P0KRV7_ACAOB</name>
<comment type="caution">
    <text evidence="1">The sequence shown here is derived from an EMBL/GenBank/DDBJ whole genome shotgun (WGS) entry which is preliminary data.</text>
</comment>
<gene>
    <name evidence="1" type="ORF">ACAOBT_LOCUS13307</name>
</gene>
<dbReference type="Proteomes" id="UP001152888">
    <property type="component" value="Unassembled WGS sequence"/>
</dbReference>
<dbReference type="EMBL" id="CAKOFQ010006875">
    <property type="protein sequence ID" value="CAH1978997.1"/>
    <property type="molecule type" value="Genomic_DNA"/>
</dbReference>
<evidence type="ECO:0000313" key="1">
    <source>
        <dbReference type="EMBL" id="CAH1978997.1"/>
    </source>
</evidence>
<evidence type="ECO:0000313" key="2">
    <source>
        <dbReference type="Proteomes" id="UP001152888"/>
    </source>
</evidence>